<comment type="caution">
    <text evidence="2">The sequence shown here is derived from an EMBL/GenBank/DDBJ whole genome shotgun (WGS) entry which is preliminary data.</text>
</comment>
<evidence type="ECO:0000313" key="3">
    <source>
        <dbReference type="Proteomes" id="UP000799777"/>
    </source>
</evidence>
<evidence type="ECO:0000259" key="1">
    <source>
        <dbReference type="Pfam" id="PF06985"/>
    </source>
</evidence>
<accession>A0A9P4LM21</accession>
<name>A0A9P4LM21_9PLEO</name>
<gene>
    <name evidence="2" type="ORF">EK21DRAFT_65516</name>
</gene>
<keyword evidence="3" id="KW-1185">Reference proteome</keyword>
<dbReference type="EMBL" id="ML978190">
    <property type="protein sequence ID" value="KAF2030468.1"/>
    <property type="molecule type" value="Genomic_DNA"/>
</dbReference>
<reference evidence="2" key="1">
    <citation type="journal article" date="2020" name="Stud. Mycol.">
        <title>101 Dothideomycetes genomes: a test case for predicting lifestyles and emergence of pathogens.</title>
        <authorList>
            <person name="Haridas S."/>
            <person name="Albert R."/>
            <person name="Binder M."/>
            <person name="Bloem J."/>
            <person name="Labutti K."/>
            <person name="Salamov A."/>
            <person name="Andreopoulos B."/>
            <person name="Baker S."/>
            <person name="Barry K."/>
            <person name="Bills G."/>
            <person name="Bluhm B."/>
            <person name="Cannon C."/>
            <person name="Castanera R."/>
            <person name="Culley D."/>
            <person name="Daum C."/>
            <person name="Ezra D."/>
            <person name="Gonzalez J."/>
            <person name="Henrissat B."/>
            <person name="Kuo A."/>
            <person name="Liang C."/>
            <person name="Lipzen A."/>
            <person name="Lutzoni F."/>
            <person name="Magnuson J."/>
            <person name="Mondo S."/>
            <person name="Nolan M."/>
            <person name="Ohm R."/>
            <person name="Pangilinan J."/>
            <person name="Park H.-J."/>
            <person name="Ramirez L."/>
            <person name="Alfaro M."/>
            <person name="Sun H."/>
            <person name="Tritt A."/>
            <person name="Yoshinaga Y."/>
            <person name="Zwiers L.-H."/>
            <person name="Turgeon B."/>
            <person name="Goodwin S."/>
            <person name="Spatafora J."/>
            <person name="Crous P."/>
            <person name="Grigoriev I."/>
        </authorList>
    </citation>
    <scope>NUCLEOTIDE SEQUENCE</scope>
    <source>
        <strain evidence="2">CBS 110217</strain>
    </source>
</reference>
<evidence type="ECO:0000313" key="2">
    <source>
        <dbReference type="EMBL" id="KAF2030468.1"/>
    </source>
</evidence>
<sequence length="182" mass="20477">YCALSYVWGNATQLVLTSQNVERLEAEISLYNSSSVPKTILDAMDLCRRIEQPYLWADSLCILNDGDNQYRQINSMDAIYNRANLTIIAASRCDANAGLALIHMSRHVAMHSEKGGKIEAFSAPSPQIASEAIARSRLASRGWTLQEYCLSRRVVILTEDFAFFRCHDALRVETFGLPFFHP</sequence>
<dbReference type="PANTHER" id="PTHR33112:SF12">
    <property type="entry name" value="HETEROKARYON INCOMPATIBILITY DOMAIN-CONTAINING PROTEIN"/>
    <property type="match status" value="1"/>
</dbReference>
<dbReference type="AlphaFoldDB" id="A0A9P4LM21"/>
<dbReference type="Proteomes" id="UP000799777">
    <property type="component" value="Unassembled WGS sequence"/>
</dbReference>
<proteinExistence type="predicted"/>
<feature type="domain" description="Heterokaryon incompatibility" evidence="1">
    <location>
        <begin position="1"/>
        <end position="147"/>
    </location>
</feature>
<dbReference type="Pfam" id="PF06985">
    <property type="entry name" value="HET"/>
    <property type="match status" value="1"/>
</dbReference>
<feature type="non-terminal residue" evidence="2">
    <location>
        <position position="1"/>
    </location>
</feature>
<dbReference type="InterPro" id="IPR010730">
    <property type="entry name" value="HET"/>
</dbReference>
<dbReference type="OrthoDB" id="5135333at2759"/>
<organism evidence="2 3">
    <name type="scientific">Setomelanomma holmii</name>
    <dbReference type="NCBI Taxonomy" id="210430"/>
    <lineage>
        <taxon>Eukaryota</taxon>
        <taxon>Fungi</taxon>
        <taxon>Dikarya</taxon>
        <taxon>Ascomycota</taxon>
        <taxon>Pezizomycotina</taxon>
        <taxon>Dothideomycetes</taxon>
        <taxon>Pleosporomycetidae</taxon>
        <taxon>Pleosporales</taxon>
        <taxon>Pleosporineae</taxon>
        <taxon>Phaeosphaeriaceae</taxon>
        <taxon>Setomelanomma</taxon>
    </lineage>
</organism>
<protein>
    <submittedName>
        <fullName evidence="2">Heterokaryon incompatibility</fullName>
    </submittedName>
</protein>
<dbReference type="PANTHER" id="PTHR33112">
    <property type="entry name" value="DOMAIN PROTEIN, PUTATIVE-RELATED"/>
    <property type="match status" value="1"/>
</dbReference>